<gene>
    <name evidence="11" type="ORF">HA052_06680</name>
</gene>
<reference evidence="11 12" key="1">
    <citation type="submission" date="2020-03" db="EMBL/GenBank/DDBJ databases">
        <title>Draft genome sequence of environmentally isolated cultures.</title>
        <authorList>
            <person name="Wilson H.S."/>
            <person name="De Leon M.E."/>
        </authorList>
    </citation>
    <scope>NUCLEOTIDE SEQUENCE [LARGE SCALE GENOMIC DNA]</scope>
    <source>
        <strain evidence="11 12">HSC-31F16</strain>
    </source>
</reference>
<dbReference type="Pfam" id="PF02108">
    <property type="entry name" value="FliH"/>
    <property type="match status" value="1"/>
</dbReference>
<evidence type="ECO:0000313" key="12">
    <source>
        <dbReference type="Proteomes" id="UP001515641"/>
    </source>
</evidence>
<evidence type="ECO:0000313" key="11">
    <source>
        <dbReference type="EMBL" id="NHR04879.1"/>
    </source>
</evidence>
<feature type="domain" description="Flagellar assembly protein FliH/Type III secretion system HrpE" evidence="10">
    <location>
        <begin position="97"/>
        <end position="217"/>
    </location>
</feature>
<keyword evidence="4" id="KW-0813">Transport</keyword>
<comment type="caution">
    <text evidence="11">The sequence shown here is derived from an EMBL/GenBank/DDBJ whole genome shotgun (WGS) entry which is preliminary data.</text>
</comment>
<dbReference type="PANTHER" id="PTHR34982">
    <property type="entry name" value="YOP PROTEINS TRANSLOCATION PROTEIN L"/>
    <property type="match status" value="1"/>
</dbReference>
<evidence type="ECO:0000256" key="3">
    <source>
        <dbReference type="ARBA" id="ARBA00016507"/>
    </source>
</evidence>
<evidence type="ECO:0000256" key="4">
    <source>
        <dbReference type="ARBA" id="ARBA00022448"/>
    </source>
</evidence>
<keyword evidence="5" id="KW-1005">Bacterial flagellum biogenesis</keyword>
<dbReference type="InterPro" id="IPR018035">
    <property type="entry name" value="Flagellar_FliH/T3SS_HrpE"/>
</dbReference>
<dbReference type="PANTHER" id="PTHR34982:SF1">
    <property type="entry name" value="FLAGELLAR ASSEMBLY PROTEIN FLIH"/>
    <property type="match status" value="1"/>
</dbReference>
<evidence type="ECO:0000256" key="7">
    <source>
        <dbReference type="ARBA" id="ARBA00023225"/>
    </source>
</evidence>
<keyword evidence="7" id="KW-1006">Bacterial flagellum protein export</keyword>
<name>A0ABX0KZD7_9NEIS</name>
<feature type="coiled-coil region" evidence="8">
    <location>
        <begin position="38"/>
        <end position="72"/>
    </location>
</feature>
<keyword evidence="8" id="KW-0175">Coiled coil</keyword>
<evidence type="ECO:0000256" key="5">
    <source>
        <dbReference type="ARBA" id="ARBA00022795"/>
    </source>
</evidence>
<keyword evidence="6" id="KW-0653">Protein transport</keyword>
<dbReference type="EMBL" id="JAAOMA010000006">
    <property type="protein sequence ID" value="NHR04879.1"/>
    <property type="molecule type" value="Genomic_DNA"/>
</dbReference>
<evidence type="ECO:0000256" key="1">
    <source>
        <dbReference type="ARBA" id="ARBA00003041"/>
    </source>
</evidence>
<evidence type="ECO:0000259" key="10">
    <source>
        <dbReference type="Pfam" id="PF02108"/>
    </source>
</evidence>
<organism evidence="11 12">
    <name type="scientific">Chromobacterium fluminis</name>
    <dbReference type="NCBI Taxonomy" id="3044269"/>
    <lineage>
        <taxon>Bacteria</taxon>
        <taxon>Pseudomonadati</taxon>
        <taxon>Pseudomonadota</taxon>
        <taxon>Betaproteobacteria</taxon>
        <taxon>Neisseriales</taxon>
        <taxon>Chromobacteriaceae</taxon>
        <taxon>Chromobacterium</taxon>
    </lineage>
</organism>
<dbReference type="InterPro" id="IPR051472">
    <property type="entry name" value="T3SS_Stator/FliH"/>
</dbReference>
<dbReference type="Proteomes" id="UP001515641">
    <property type="component" value="Unassembled WGS sequence"/>
</dbReference>
<keyword evidence="12" id="KW-1185">Reference proteome</keyword>
<feature type="region of interest" description="Disordered" evidence="9">
    <location>
        <begin position="1"/>
        <end position="36"/>
    </location>
</feature>
<dbReference type="RefSeq" id="WP_166451299.1">
    <property type="nucleotide sequence ID" value="NZ_JAAOMA010000006.1"/>
</dbReference>
<evidence type="ECO:0000256" key="8">
    <source>
        <dbReference type="SAM" id="Coils"/>
    </source>
</evidence>
<protein>
    <recommendedName>
        <fullName evidence="3">Flagellar assembly protein FliH</fullName>
    </recommendedName>
</protein>
<evidence type="ECO:0000256" key="9">
    <source>
        <dbReference type="SAM" id="MobiDB-lite"/>
    </source>
</evidence>
<proteinExistence type="inferred from homology"/>
<evidence type="ECO:0000256" key="2">
    <source>
        <dbReference type="ARBA" id="ARBA00006602"/>
    </source>
</evidence>
<comment type="function">
    <text evidence="1">Needed for flagellar regrowth and assembly.</text>
</comment>
<accession>A0ABX0KZD7</accession>
<sequence>MSEIIRNPGIRESADSAAAPERPRADSAPSQAARQPALEEIQAMRERATAEIDAARAKCQAECEELRAAARQKGYREGMVQAEAESLRVREALGAQGKALLAALGGVREAVQEEVERMLSPLLLEALARMIGEMPLSAELARSCVRNALSEAAGREPVRVRLHPADAALLASDDAALSEAGREVSVVADASLDGGGCIVETLHGDIDARMTTQMERLRRSLQEARTR</sequence>
<evidence type="ECO:0000256" key="6">
    <source>
        <dbReference type="ARBA" id="ARBA00022927"/>
    </source>
</evidence>
<comment type="similarity">
    <text evidence="2">Belongs to the FliH family.</text>
</comment>